<dbReference type="Gene3D" id="2.60.120.590">
    <property type="entry name" value="Alpha-ketoglutarate-dependent dioxygenase AlkB-like"/>
    <property type="match status" value="1"/>
</dbReference>
<evidence type="ECO:0000259" key="6">
    <source>
        <dbReference type="PROSITE" id="PS51471"/>
    </source>
</evidence>
<name>A0A8J2R9N9_9CRUS</name>
<dbReference type="InterPro" id="IPR037151">
    <property type="entry name" value="AlkB-like_sf"/>
</dbReference>
<dbReference type="FunFam" id="3.40.50.150:FF:000130">
    <property type="entry name" value="Alkylated DNA repair protein alkB homolog 8"/>
    <property type="match status" value="1"/>
</dbReference>
<dbReference type="PANTHER" id="PTHR13069">
    <property type="entry name" value="ALKYLATED DNA REPAIR PROTEIN ALKB HOMOLOG 8"/>
    <property type="match status" value="1"/>
</dbReference>
<dbReference type="PANTHER" id="PTHR13069:SF21">
    <property type="entry name" value="ALKYLATED DNA REPAIR PROTEIN ALKB HOMOLOG 8"/>
    <property type="match status" value="1"/>
</dbReference>
<dbReference type="OrthoDB" id="271595at2759"/>
<dbReference type="Pfam" id="PF08241">
    <property type="entry name" value="Methyltransf_11"/>
    <property type="match status" value="1"/>
</dbReference>
<dbReference type="InterPro" id="IPR005123">
    <property type="entry name" value="Oxoglu/Fe-dep_dioxygenase_dom"/>
</dbReference>
<dbReference type="GO" id="GO:0002098">
    <property type="term" value="P:tRNA wobble uridine modification"/>
    <property type="evidence" value="ECO:0007669"/>
    <property type="project" value="TreeGrafter"/>
</dbReference>
<evidence type="ECO:0000256" key="2">
    <source>
        <dbReference type="ARBA" id="ARBA00022603"/>
    </source>
</evidence>
<dbReference type="GO" id="GO:0030488">
    <property type="term" value="P:tRNA methylation"/>
    <property type="evidence" value="ECO:0007669"/>
    <property type="project" value="TreeGrafter"/>
</dbReference>
<evidence type="ECO:0000256" key="1">
    <source>
        <dbReference type="ARBA" id="ARBA00001954"/>
    </source>
</evidence>
<gene>
    <name evidence="7" type="ORF">DGAL_LOCUS337</name>
</gene>
<dbReference type="SUPFAM" id="SSF53335">
    <property type="entry name" value="S-adenosyl-L-methionine-dependent methyltransferases"/>
    <property type="match status" value="1"/>
</dbReference>
<dbReference type="SUPFAM" id="SSF54928">
    <property type="entry name" value="RNA-binding domain, RBD"/>
    <property type="match status" value="1"/>
</dbReference>
<dbReference type="InterPro" id="IPR027450">
    <property type="entry name" value="AlkB-like"/>
</dbReference>
<keyword evidence="8" id="KW-1185">Reference proteome</keyword>
<dbReference type="InterPro" id="IPR035979">
    <property type="entry name" value="RBD_domain_sf"/>
</dbReference>
<comment type="caution">
    <text evidence="7">The sequence shown here is derived from an EMBL/GenBank/DDBJ whole genome shotgun (WGS) entry which is preliminary data.</text>
</comment>
<dbReference type="InterPro" id="IPR029063">
    <property type="entry name" value="SAM-dependent_MTases_sf"/>
</dbReference>
<dbReference type="Proteomes" id="UP000789390">
    <property type="component" value="Unassembled WGS sequence"/>
</dbReference>
<dbReference type="CDD" id="cd02440">
    <property type="entry name" value="AdoMet_MTases"/>
    <property type="match status" value="1"/>
</dbReference>
<keyword evidence="2" id="KW-0489">Methyltransferase</keyword>
<dbReference type="GO" id="GO:0005634">
    <property type="term" value="C:nucleus"/>
    <property type="evidence" value="ECO:0007669"/>
    <property type="project" value="TreeGrafter"/>
</dbReference>
<keyword evidence="4" id="KW-0862">Zinc</keyword>
<keyword evidence="3" id="KW-0808">Transferase</keyword>
<dbReference type="SUPFAM" id="SSF51197">
    <property type="entry name" value="Clavaminate synthase-like"/>
    <property type="match status" value="1"/>
</dbReference>
<dbReference type="GO" id="GO:0000049">
    <property type="term" value="F:tRNA binding"/>
    <property type="evidence" value="ECO:0007669"/>
    <property type="project" value="TreeGrafter"/>
</dbReference>
<dbReference type="GO" id="GO:0005737">
    <property type="term" value="C:cytoplasm"/>
    <property type="evidence" value="ECO:0007669"/>
    <property type="project" value="TreeGrafter"/>
</dbReference>
<evidence type="ECO:0000256" key="4">
    <source>
        <dbReference type="ARBA" id="ARBA00022833"/>
    </source>
</evidence>
<dbReference type="Gene3D" id="3.40.50.150">
    <property type="entry name" value="Vaccinia Virus protein VP39"/>
    <property type="match status" value="1"/>
</dbReference>
<evidence type="ECO:0000313" key="7">
    <source>
        <dbReference type="EMBL" id="CAH0098288.1"/>
    </source>
</evidence>
<dbReference type="Gene3D" id="3.30.70.330">
    <property type="match status" value="1"/>
</dbReference>
<comment type="cofactor">
    <cofactor evidence="1">
        <name>Fe(2+)</name>
        <dbReference type="ChEBI" id="CHEBI:29033"/>
    </cofactor>
</comment>
<accession>A0A8J2R9N9</accession>
<proteinExistence type="predicted"/>
<evidence type="ECO:0000313" key="8">
    <source>
        <dbReference type="Proteomes" id="UP000789390"/>
    </source>
</evidence>
<keyword evidence="5" id="KW-0694">RNA-binding</keyword>
<dbReference type="InterPro" id="IPR013216">
    <property type="entry name" value="Methyltransf_11"/>
</dbReference>
<dbReference type="AlphaFoldDB" id="A0A8J2R9N9"/>
<dbReference type="EMBL" id="CAKKLH010000001">
    <property type="protein sequence ID" value="CAH0098288.1"/>
    <property type="molecule type" value="Genomic_DNA"/>
</dbReference>
<protein>
    <recommendedName>
        <fullName evidence="6">Fe2OG dioxygenase domain-containing protein</fullName>
    </recommendedName>
</protein>
<reference evidence="7" key="1">
    <citation type="submission" date="2021-11" db="EMBL/GenBank/DDBJ databases">
        <authorList>
            <person name="Schell T."/>
        </authorList>
    </citation>
    <scope>NUCLEOTIDE SEQUENCE</scope>
    <source>
        <strain evidence="7">M5</strain>
    </source>
</reference>
<dbReference type="GO" id="GO:0008757">
    <property type="term" value="F:S-adenosylmethionine-dependent methyltransferase activity"/>
    <property type="evidence" value="ECO:0007669"/>
    <property type="project" value="InterPro"/>
</dbReference>
<dbReference type="GO" id="GO:0106335">
    <property type="term" value="F:tRNA (5-carboxymethyluridine(34)-5-O)-methyltransferase activity"/>
    <property type="evidence" value="ECO:0007669"/>
    <property type="project" value="TreeGrafter"/>
</dbReference>
<evidence type="ECO:0000256" key="5">
    <source>
        <dbReference type="ARBA" id="ARBA00022884"/>
    </source>
</evidence>
<organism evidence="7 8">
    <name type="scientific">Daphnia galeata</name>
    <dbReference type="NCBI Taxonomy" id="27404"/>
    <lineage>
        <taxon>Eukaryota</taxon>
        <taxon>Metazoa</taxon>
        <taxon>Ecdysozoa</taxon>
        <taxon>Arthropoda</taxon>
        <taxon>Crustacea</taxon>
        <taxon>Branchiopoda</taxon>
        <taxon>Diplostraca</taxon>
        <taxon>Cladocera</taxon>
        <taxon>Anomopoda</taxon>
        <taxon>Daphniidae</taxon>
        <taxon>Daphnia</taxon>
    </lineage>
</organism>
<feature type="domain" description="Fe2OG dioxygenase" evidence="6">
    <location>
        <begin position="212"/>
        <end position="319"/>
    </location>
</feature>
<dbReference type="InterPro" id="IPR051422">
    <property type="entry name" value="AlkB_tRNA_MeTrf/Diox"/>
</dbReference>
<sequence length="599" mass="69036">MKKVAEKKIARKITKFCANILKDPSVNLLGTFSSSPSKDLCLINAGFLNGFTREEILAIFVPFWKINNLIMLEGKSYCVVRFQKEKFAIESYNKLNGSFCLKDETKPLYLCYLEFIDEKLFSSKETSDVWPNGLKLENNFISVEEEEKLLLLTHNQQLEESQTSHLKYRTVQHYGFEFQYGCNKVDKKPLASEIPVEMETLINKFLEFGLARPNQLTVNHYIPGQGIPLHTDTHSSFEDEIISVSLGSDIVMDFKNNDTGKHVSITLPRRSCLIMTKESRYLWSHGITPRKYDVIDAPFVGLTILRREKRTSLTFRKVRTSECDCTFTRWCDSQSAKVINFSEETANQIERNYVFHVYDKIASHFSQTRHSPWPNVQSFILSFPVGSLLVDIGCGNGKYLNCSSSLFSIGTDRSNKLLEVCRNREHQVVNADCRFSPFRDSIADAIICIAVIHHLTTENRRLQTLIDISRMLVKGGRALIYVWAKEQQMGTKKSAYLLQKKSEVSRIQAYPTAVLPVHENRTNFKHADILVPWKLYESSSNGKIPENSFDPETHPSTYFRFYHVFKEGELEYLCSKVSNISIYRSFYDQGNWCVELKKE</sequence>
<dbReference type="Pfam" id="PF13532">
    <property type="entry name" value="2OG-FeII_Oxy_2"/>
    <property type="match status" value="1"/>
</dbReference>
<dbReference type="InterPro" id="IPR012677">
    <property type="entry name" value="Nucleotide-bd_a/b_plait_sf"/>
</dbReference>
<evidence type="ECO:0000256" key="3">
    <source>
        <dbReference type="ARBA" id="ARBA00022679"/>
    </source>
</evidence>
<dbReference type="PROSITE" id="PS51471">
    <property type="entry name" value="FE2OG_OXY"/>
    <property type="match status" value="1"/>
</dbReference>